<dbReference type="CDD" id="cd07346">
    <property type="entry name" value="ABC_6TM_exporters"/>
    <property type="match status" value="1"/>
</dbReference>
<evidence type="ECO:0000256" key="3">
    <source>
        <dbReference type="ARBA" id="ARBA00022475"/>
    </source>
</evidence>
<dbReference type="EMBL" id="CP036263">
    <property type="protein sequence ID" value="QDS99896.1"/>
    <property type="molecule type" value="Genomic_DNA"/>
</dbReference>
<evidence type="ECO:0000256" key="1">
    <source>
        <dbReference type="ARBA" id="ARBA00004651"/>
    </source>
</evidence>
<feature type="transmembrane region" description="Helical" evidence="10">
    <location>
        <begin position="129"/>
        <end position="150"/>
    </location>
</feature>
<reference evidence="13 14" key="1">
    <citation type="submission" date="2019-02" db="EMBL/GenBank/DDBJ databases">
        <title>Deep-cultivation of Planctomycetes and their phenomic and genomic characterization uncovers novel biology.</title>
        <authorList>
            <person name="Wiegand S."/>
            <person name="Jogler M."/>
            <person name="Boedeker C."/>
            <person name="Pinto D."/>
            <person name="Vollmers J."/>
            <person name="Rivas-Marin E."/>
            <person name="Kohn T."/>
            <person name="Peeters S.H."/>
            <person name="Heuer A."/>
            <person name="Rast P."/>
            <person name="Oberbeckmann S."/>
            <person name="Bunk B."/>
            <person name="Jeske O."/>
            <person name="Meyerdierks A."/>
            <person name="Storesund J.E."/>
            <person name="Kallscheuer N."/>
            <person name="Luecker S."/>
            <person name="Lage O.M."/>
            <person name="Pohl T."/>
            <person name="Merkel B.J."/>
            <person name="Hornburger P."/>
            <person name="Mueller R.-W."/>
            <person name="Bruemmer F."/>
            <person name="Labrenz M."/>
            <person name="Spormann A.M."/>
            <person name="Op den Camp H."/>
            <person name="Overmann J."/>
            <person name="Amann R."/>
            <person name="Jetten M.S.M."/>
            <person name="Mascher T."/>
            <person name="Medema M.H."/>
            <person name="Devos D.P."/>
            <person name="Kaster A.-K."/>
            <person name="Ovreas L."/>
            <person name="Rohde M."/>
            <person name="Galperin M.Y."/>
            <person name="Jogler C."/>
        </authorList>
    </citation>
    <scope>NUCLEOTIDE SEQUENCE [LARGE SCALE GENOMIC DNA]</scope>
    <source>
        <strain evidence="13 14">HG15A2</strain>
    </source>
</reference>
<feature type="transmembrane region" description="Helical" evidence="10">
    <location>
        <begin position="233"/>
        <end position="252"/>
    </location>
</feature>
<keyword evidence="13" id="KW-0378">Hydrolase</keyword>
<dbReference type="CDD" id="cd03251">
    <property type="entry name" value="ABCC_MsbA"/>
    <property type="match status" value="1"/>
</dbReference>
<keyword evidence="7 10" id="KW-1133">Transmembrane helix</keyword>
<dbReference type="KEGG" id="amob:HG15A2_32270"/>
<keyword evidence="2" id="KW-0813">Transport</keyword>
<feature type="transmembrane region" description="Helical" evidence="10">
    <location>
        <begin position="350"/>
        <end position="374"/>
    </location>
</feature>
<feature type="transmembrane region" description="Helical" evidence="10">
    <location>
        <begin position="319"/>
        <end position="338"/>
    </location>
</feature>
<dbReference type="FunFam" id="3.40.50.300:FF:000221">
    <property type="entry name" value="Multidrug ABC transporter ATP-binding protein"/>
    <property type="match status" value="1"/>
</dbReference>
<keyword evidence="14" id="KW-1185">Reference proteome</keyword>
<dbReference type="PROSITE" id="PS00211">
    <property type="entry name" value="ABC_TRANSPORTER_1"/>
    <property type="match status" value="1"/>
</dbReference>
<dbReference type="Pfam" id="PF00664">
    <property type="entry name" value="ABC_membrane"/>
    <property type="match status" value="1"/>
</dbReference>
<feature type="region of interest" description="Disordered" evidence="9">
    <location>
        <begin position="1"/>
        <end position="28"/>
    </location>
</feature>
<dbReference type="GO" id="GO:0016887">
    <property type="term" value="F:ATP hydrolysis activity"/>
    <property type="evidence" value="ECO:0007669"/>
    <property type="project" value="InterPro"/>
</dbReference>
<dbReference type="SUPFAM" id="SSF52540">
    <property type="entry name" value="P-loop containing nucleoside triphosphate hydrolases"/>
    <property type="match status" value="1"/>
</dbReference>
<dbReference type="RefSeq" id="WP_145061048.1">
    <property type="nucleotide sequence ID" value="NZ_CP036263.1"/>
</dbReference>
<evidence type="ECO:0000256" key="9">
    <source>
        <dbReference type="SAM" id="MobiDB-lite"/>
    </source>
</evidence>
<dbReference type="Proteomes" id="UP000319852">
    <property type="component" value="Chromosome"/>
</dbReference>
<dbReference type="InterPro" id="IPR036640">
    <property type="entry name" value="ABC1_TM_sf"/>
</dbReference>
<evidence type="ECO:0000256" key="5">
    <source>
        <dbReference type="ARBA" id="ARBA00022741"/>
    </source>
</evidence>
<dbReference type="InterPro" id="IPR039421">
    <property type="entry name" value="Type_1_exporter"/>
</dbReference>
<evidence type="ECO:0000256" key="6">
    <source>
        <dbReference type="ARBA" id="ARBA00022840"/>
    </source>
</evidence>
<evidence type="ECO:0000256" key="10">
    <source>
        <dbReference type="SAM" id="Phobius"/>
    </source>
</evidence>
<dbReference type="OrthoDB" id="9762778at2"/>
<dbReference type="EC" id="3.6.3.-" evidence="13"/>
<dbReference type="InterPro" id="IPR003439">
    <property type="entry name" value="ABC_transporter-like_ATP-bd"/>
</dbReference>
<feature type="domain" description="ABC transmembrane type-1" evidence="12">
    <location>
        <begin position="81"/>
        <end position="376"/>
    </location>
</feature>
<gene>
    <name evidence="13" type="ORF">HG15A2_32270</name>
</gene>
<dbReference type="AlphaFoldDB" id="A0A517MYF9"/>
<keyword evidence="4 10" id="KW-0812">Transmembrane</keyword>
<proteinExistence type="predicted"/>
<feature type="domain" description="ABC transporter" evidence="11">
    <location>
        <begin position="412"/>
        <end position="647"/>
    </location>
</feature>
<dbReference type="InterPro" id="IPR027417">
    <property type="entry name" value="P-loop_NTPase"/>
</dbReference>
<dbReference type="InterPro" id="IPR017871">
    <property type="entry name" value="ABC_transporter-like_CS"/>
</dbReference>
<sequence>MKNPPAPEQSPADQSPDGQAPHRPLPSRKRFEAYKAKFRANELPARRHERLPGDHKKRDRSAKELLVRFLLIIREHWASLAFSLTTLTVATLLALIPPAATKFLVDNVLGGNPLPAATPAWVPREPWPLLLVIVGSVVAISFLETALHIWGRWHATRITKLTQLSVRKQVFDHALRLPLHRIQELKSGGAASILRQDAGSVGELVFGMIYNPWRAIIQLLGSMGVLAWVDWRLLLGALVLVPLVYFTHRTWISRIRPQFRGVRAQREQVDAMATESFGGMRVVRGFSRQRAETNRIMRGNHLMGRQELFVWWWMRTVEVIWETLVPLASAALMVYGGWRVLQGSLTLGDLMMFLVYLLMLLSPLAILAQSAAAFQNSLSGFDRVLDLLEEPREMQTSESTRLLYASDFLGNLSFEEVSFSYPNSDALALKDFSLEVLPGETIALVGPSGAGKTTLCNLVARFYDPTSGRISLDGHDLRDYDVESYRSLIGIVEQEVFLFDGTVASNIAYSNRDATEDEIRHAAEVANAAEFIDQLPDGYSTLVGERGAKLSGGQRQRLAIARAVLADPCILIMDEATSNLDTESERLIQASLATITSERTCFIIAHRLSTIAHADRIVVLEEGRIVEVGNHQTLMQSGGRYRDMVVLQTHPTEQFPAST</sequence>
<evidence type="ECO:0000259" key="11">
    <source>
        <dbReference type="PROSITE" id="PS50893"/>
    </source>
</evidence>
<keyword evidence="3" id="KW-1003">Cell membrane</keyword>
<evidence type="ECO:0000256" key="2">
    <source>
        <dbReference type="ARBA" id="ARBA00022448"/>
    </source>
</evidence>
<dbReference type="PROSITE" id="PS50893">
    <property type="entry name" value="ABC_TRANSPORTER_2"/>
    <property type="match status" value="1"/>
</dbReference>
<feature type="transmembrane region" description="Helical" evidence="10">
    <location>
        <begin position="77"/>
        <end position="96"/>
    </location>
</feature>
<keyword evidence="5" id="KW-0547">Nucleotide-binding</keyword>
<dbReference type="Gene3D" id="3.40.50.300">
    <property type="entry name" value="P-loop containing nucleotide triphosphate hydrolases"/>
    <property type="match status" value="1"/>
</dbReference>
<accession>A0A517MYF9</accession>
<name>A0A517MYF9_9BACT</name>
<dbReference type="SMART" id="SM00382">
    <property type="entry name" value="AAA"/>
    <property type="match status" value="1"/>
</dbReference>
<dbReference type="GO" id="GO:0005886">
    <property type="term" value="C:plasma membrane"/>
    <property type="evidence" value="ECO:0007669"/>
    <property type="project" value="UniProtKB-SubCell"/>
</dbReference>
<dbReference type="Pfam" id="PF00005">
    <property type="entry name" value="ABC_tran"/>
    <property type="match status" value="1"/>
</dbReference>
<evidence type="ECO:0000256" key="8">
    <source>
        <dbReference type="ARBA" id="ARBA00023136"/>
    </source>
</evidence>
<protein>
    <submittedName>
        <fullName evidence="13">Multidrug export ATP-binding/permease protein</fullName>
        <ecNumber evidence="13">3.6.3.-</ecNumber>
    </submittedName>
</protein>
<dbReference type="GO" id="GO:0015421">
    <property type="term" value="F:ABC-type oligopeptide transporter activity"/>
    <property type="evidence" value="ECO:0007669"/>
    <property type="project" value="TreeGrafter"/>
</dbReference>
<dbReference type="PANTHER" id="PTHR43394">
    <property type="entry name" value="ATP-DEPENDENT PERMEASE MDL1, MITOCHONDRIAL"/>
    <property type="match status" value="1"/>
</dbReference>
<organism evidence="13 14">
    <name type="scientific">Adhaeretor mobilis</name>
    <dbReference type="NCBI Taxonomy" id="1930276"/>
    <lineage>
        <taxon>Bacteria</taxon>
        <taxon>Pseudomonadati</taxon>
        <taxon>Planctomycetota</taxon>
        <taxon>Planctomycetia</taxon>
        <taxon>Pirellulales</taxon>
        <taxon>Lacipirellulaceae</taxon>
        <taxon>Adhaeretor</taxon>
    </lineage>
</organism>
<evidence type="ECO:0000313" key="13">
    <source>
        <dbReference type="EMBL" id="QDS99896.1"/>
    </source>
</evidence>
<dbReference type="GO" id="GO:0005524">
    <property type="term" value="F:ATP binding"/>
    <property type="evidence" value="ECO:0007669"/>
    <property type="project" value="UniProtKB-KW"/>
</dbReference>
<keyword evidence="8 10" id="KW-0472">Membrane</keyword>
<dbReference type="Gene3D" id="1.20.1560.10">
    <property type="entry name" value="ABC transporter type 1, transmembrane domain"/>
    <property type="match status" value="1"/>
</dbReference>
<dbReference type="SUPFAM" id="SSF90123">
    <property type="entry name" value="ABC transporter transmembrane region"/>
    <property type="match status" value="1"/>
</dbReference>
<dbReference type="PROSITE" id="PS50929">
    <property type="entry name" value="ABC_TM1F"/>
    <property type="match status" value="1"/>
</dbReference>
<dbReference type="PANTHER" id="PTHR43394:SF1">
    <property type="entry name" value="ATP-BINDING CASSETTE SUB-FAMILY B MEMBER 10, MITOCHONDRIAL"/>
    <property type="match status" value="1"/>
</dbReference>
<comment type="subcellular location">
    <subcellularLocation>
        <location evidence="1">Cell membrane</location>
        <topology evidence="1">Multi-pass membrane protein</topology>
    </subcellularLocation>
</comment>
<dbReference type="InterPro" id="IPR011527">
    <property type="entry name" value="ABC1_TM_dom"/>
</dbReference>
<evidence type="ECO:0000259" key="12">
    <source>
        <dbReference type="PROSITE" id="PS50929"/>
    </source>
</evidence>
<dbReference type="InterPro" id="IPR003593">
    <property type="entry name" value="AAA+_ATPase"/>
</dbReference>
<evidence type="ECO:0000313" key="14">
    <source>
        <dbReference type="Proteomes" id="UP000319852"/>
    </source>
</evidence>
<keyword evidence="6 13" id="KW-0067">ATP-binding</keyword>
<evidence type="ECO:0000256" key="7">
    <source>
        <dbReference type="ARBA" id="ARBA00022989"/>
    </source>
</evidence>
<evidence type="ECO:0000256" key="4">
    <source>
        <dbReference type="ARBA" id="ARBA00022692"/>
    </source>
</evidence>